<evidence type="ECO:0000313" key="2">
    <source>
        <dbReference type="Proteomes" id="UP001283341"/>
    </source>
</evidence>
<protein>
    <submittedName>
        <fullName evidence="1">Uncharacterized protein</fullName>
    </submittedName>
</protein>
<accession>A0AAE0I093</accession>
<gene>
    <name evidence="1" type="ORF">B0H66DRAFT_624856</name>
</gene>
<sequence>MAPSAKTSQDDLQSDAQRPPYGWVPEFRALKYTLKSLHYPAEQHQSLVGGVDTPWCASLRPSPDNLDQLSRTEFPWRNMLSKCFRDQIKIDRDAHHTIDNIIMFRRRINLCFMPDHDGKNEWQVDISIWSRNVERLAKLTYEEVGTLVNGDTAVICSSSIARDFPISSSTNLSSTPPYALLSARDPGLDDALEVDKPELRKIVEEHFEQCILRQ</sequence>
<reference evidence="1" key="2">
    <citation type="submission" date="2023-06" db="EMBL/GenBank/DDBJ databases">
        <authorList>
            <consortium name="Lawrence Berkeley National Laboratory"/>
            <person name="Haridas S."/>
            <person name="Hensen N."/>
            <person name="Bonometti L."/>
            <person name="Westerberg I."/>
            <person name="Brannstrom I.O."/>
            <person name="Guillou S."/>
            <person name="Cros-Aarteil S."/>
            <person name="Calhoun S."/>
            <person name="Kuo A."/>
            <person name="Mondo S."/>
            <person name="Pangilinan J."/>
            <person name="Riley R."/>
            <person name="Labutti K."/>
            <person name="Andreopoulos B."/>
            <person name="Lipzen A."/>
            <person name="Chen C."/>
            <person name="Yanf M."/>
            <person name="Daum C."/>
            <person name="Ng V."/>
            <person name="Clum A."/>
            <person name="Steindorff A."/>
            <person name="Ohm R."/>
            <person name="Martin F."/>
            <person name="Silar P."/>
            <person name="Natvig D."/>
            <person name="Lalanne C."/>
            <person name="Gautier V."/>
            <person name="Ament-Velasquez S.L."/>
            <person name="Kruys A."/>
            <person name="Hutchinson M.I."/>
            <person name="Powell A.J."/>
            <person name="Barry K."/>
            <person name="Miller A.N."/>
            <person name="Grigoriev I.V."/>
            <person name="Debuchy R."/>
            <person name="Gladieux P."/>
            <person name="Thoren M.H."/>
            <person name="Johannesson H."/>
        </authorList>
    </citation>
    <scope>NUCLEOTIDE SEQUENCE</scope>
    <source>
        <strain evidence="1">CBS 118394</strain>
    </source>
</reference>
<reference evidence="1" key="1">
    <citation type="journal article" date="2023" name="Mol. Phylogenet. Evol.">
        <title>Genome-scale phylogeny and comparative genomics of the fungal order Sordariales.</title>
        <authorList>
            <person name="Hensen N."/>
            <person name="Bonometti L."/>
            <person name="Westerberg I."/>
            <person name="Brannstrom I.O."/>
            <person name="Guillou S."/>
            <person name="Cros-Aarteil S."/>
            <person name="Calhoun S."/>
            <person name="Haridas S."/>
            <person name="Kuo A."/>
            <person name="Mondo S."/>
            <person name="Pangilinan J."/>
            <person name="Riley R."/>
            <person name="LaButti K."/>
            <person name="Andreopoulos B."/>
            <person name="Lipzen A."/>
            <person name="Chen C."/>
            <person name="Yan M."/>
            <person name="Daum C."/>
            <person name="Ng V."/>
            <person name="Clum A."/>
            <person name="Steindorff A."/>
            <person name="Ohm R.A."/>
            <person name="Martin F."/>
            <person name="Silar P."/>
            <person name="Natvig D.O."/>
            <person name="Lalanne C."/>
            <person name="Gautier V."/>
            <person name="Ament-Velasquez S.L."/>
            <person name="Kruys A."/>
            <person name="Hutchinson M.I."/>
            <person name="Powell A.J."/>
            <person name="Barry K."/>
            <person name="Miller A.N."/>
            <person name="Grigoriev I.V."/>
            <person name="Debuchy R."/>
            <person name="Gladieux P."/>
            <person name="Hiltunen Thoren M."/>
            <person name="Johannesson H."/>
        </authorList>
    </citation>
    <scope>NUCLEOTIDE SEQUENCE</scope>
    <source>
        <strain evidence="1">CBS 118394</strain>
    </source>
</reference>
<dbReference type="Proteomes" id="UP001283341">
    <property type="component" value="Unassembled WGS sequence"/>
</dbReference>
<name>A0AAE0I093_9PEZI</name>
<evidence type="ECO:0000313" key="1">
    <source>
        <dbReference type="EMBL" id="KAK3316031.1"/>
    </source>
</evidence>
<organism evidence="1 2">
    <name type="scientific">Apodospora peruviana</name>
    <dbReference type="NCBI Taxonomy" id="516989"/>
    <lineage>
        <taxon>Eukaryota</taxon>
        <taxon>Fungi</taxon>
        <taxon>Dikarya</taxon>
        <taxon>Ascomycota</taxon>
        <taxon>Pezizomycotina</taxon>
        <taxon>Sordariomycetes</taxon>
        <taxon>Sordariomycetidae</taxon>
        <taxon>Sordariales</taxon>
        <taxon>Lasiosphaeriaceae</taxon>
        <taxon>Apodospora</taxon>
    </lineage>
</organism>
<dbReference type="AlphaFoldDB" id="A0AAE0I093"/>
<proteinExistence type="predicted"/>
<comment type="caution">
    <text evidence="1">The sequence shown here is derived from an EMBL/GenBank/DDBJ whole genome shotgun (WGS) entry which is preliminary data.</text>
</comment>
<keyword evidence="2" id="KW-1185">Reference proteome</keyword>
<dbReference type="EMBL" id="JAUEDM010000005">
    <property type="protein sequence ID" value="KAK3316031.1"/>
    <property type="molecule type" value="Genomic_DNA"/>
</dbReference>